<keyword evidence="1" id="KW-0812">Transmembrane</keyword>
<protein>
    <submittedName>
        <fullName evidence="2">Uncharacterized protein</fullName>
    </submittedName>
</protein>
<keyword evidence="3" id="KW-1185">Reference proteome</keyword>
<evidence type="ECO:0000256" key="1">
    <source>
        <dbReference type="SAM" id="Phobius"/>
    </source>
</evidence>
<dbReference type="EMBL" id="JAULSU010000002">
    <property type="protein sequence ID" value="KAK0627103.1"/>
    <property type="molecule type" value="Genomic_DNA"/>
</dbReference>
<reference evidence="2" key="1">
    <citation type="submission" date="2023-06" db="EMBL/GenBank/DDBJ databases">
        <title>Genome-scale phylogeny and comparative genomics of the fungal order Sordariales.</title>
        <authorList>
            <consortium name="Lawrence Berkeley National Laboratory"/>
            <person name="Hensen N."/>
            <person name="Bonometti L."/>
            <person name="Westerberg I."/>
            <person name="Brannstrom I.O."/>
            <person name="Guillou S."/>
            <person name="Cros-Aarteil S."/>
            <person name="Calhoun S."/>
            <person name="Haridas S."/>
            <person name="Kuo A."/>
            <person name="Mondo S."/>
            <person name="Pangilinan J."/>
            <person name="Riley R."/>
            <person name="Labutti K."/>
            <person name="Andreopoulos B."/>
            <person name="Lipzen A."/>
            <person name="Chen C."/>
            <person name="Yanf M."/>
            <person name="Daum C."/>
            <person name="Ng V."/>
            <person name="Clum A."/>
            <person name="Steindorff A."/>
            <person name="Ohm R."/>
            <person name="Martin F."/>
            <person name="Silar P."/>
            <person name="Natvig D."/>
            <person name="Lalanne C."/>
            <person name="Gautier V."/>
            <person name="Ament-Velasquez S.L."/>
            <person name="Kruys A."/>
            <person name="Hutchinson M.I."/>
            <person name="Powell A.J."/>
            <person name="Barry K."/>
            <person name="Miller A.N."/>
            <person name="Grigoriev I.V."/>
            <person name="Debuchy R."/>
            <person name="Gladieux P."/>
            <person name="Thoren M.H."/>
            <person name="Johannesson H."/>
        </authorList>
    </citation>
    <scope>NUCLEOTIDE SEQUENCE</scope>
    <source>
        <strain evidence="2">CBS 606.72</strain>
    </source>
</reference>
<dbReference type="Proteomes" id="UP001175000">
    <property type="component" value="Unassembled WGS sequence"/>
</dbReference>
<accession>A0AA39X4D9</accession>
<sequence length="132" mass="15010">MSDPSCNRECNVAKPRRTYRRVTKASDMFSFGLVCIYVLGGGELLLLNDYQELVKNGICPEQEILIRHFSYFGPVTEWLLQQVNSEDWCNALKGASQIAEETVKEQPGLRFECGERSLTKHDIWNDTHGPNG</sequence>
<evidence type="ECO:0000313" key="2">
    <source>
        <dbReference type="EMBL" id="KAK0627103.1"/>
    </source>
</evidence>
<feature type="transmembrane region" description="Helical" evidence="1">
    <location>
        <begin position="28"/>
        <end position="47"/>
    </location>
</feature>
<name>A0AA39X4D9_9PEZI</name>
<keyword evidence="1" id="KW-1133">Transmembrane helix</keyword>
<gene>
    <name evidence="2" type="ORF">B0T14DRAFT_579000</name>
</gene>
<dbReference type="AlphaFoldDB" id="A0AA39X4D9"/>
<comment type="caution">
    <text evidence="2">The sequence shown here is derived from an EMBL/GenBank/DDBJ whole genome shotgun (WGS) entry which is preliminary data.</text>
</comment>
<proteinExistence type="predicted"/>
<evidence type="ECO:0000313" key="3">
    <source>
        <dbReference type="Proteomes" id="UP001175000"/>
    </source>
</evidence>
<keyword evidence="1" id="KW-0472">Membrane</keyword>
<organism evidence="2 3">
    <name type="scientific">Immersiella caudata</name>
    <dbReference type="NCBI Taxonomy" id="314043"/>
    <lineage>
        <taxon>Eukaryota</taxon>
        <taxon>Fungi</taxon>
        <taxon>Dikarya</taxon>
        <taxon>Ascomycota</taxon>
        <taxon>Pezizomycotina</taxon>
        <taxon>Sordariomycetes</taxon>
        <taxon>Sordariomycetidae</taxon>
        <taxon>Sordariales</taxon>
        <taxon>Lasiosphaeriaceae</taxon>
        <taxon>Immersiella</taxon>
    </lineage>
</organism>